<dbReference type="OrthoDB" id="6515429at2759"/>
<feature type="signal peptide" evidence="2">
    <location>
        <begin position="1"/>
        <end position="17"/>
    </location>
</feature>
<dbReference type="AlphaFoldDB" id="B4GZD5"/>
<dbReference type="PANTHER" id="PTHR10380:SF196">
    <property type="entry name" value="CUTICULAR PROTEIN 72EA"/>
    <property type="match status" value="1"/>
</dbReference>
<protein>
    <submittedName>
        <fullName evidence="3">GL27345</fullName>
    </submittedName>
</protein>
<dbReference type="eggNOG" id="ENOG502STME">
    <property type="taxonomic scope" value="Eukaryota"/>
</dbReference>
<dbReference type="InterPro" id="IPR000618">
    <property type="entry name" value="Insect_cuticle"/>
</dbReference>
<dbReference type="KEGG" id="dpe:6598696"/>
<keyword evidence="1" id="KW-0193">Cuticle</keyword>
<reference evidence="3 4" key="1">
    <citation type="journal article" date="2007" name="Nature">
        <title>Evolution of genes and genomes on the Drosophila phylogeny.</title>
        <authorList>
            <consortium name="Drosophila 12 Genomes Consortium"/>
            <person name="Clark A.G."/>
            <person name="Eisen M.B."/>
            <person name="Smith D.R."/>
            <person name="Bergman C.M."/>
            <person name="Oliver B."/>
            <person name="Markow T.A."/>
            <person name="Kaufman T.C."/>
            <person name="Kellis M."/>
            <person name="Gelbart W."/>
            <person name="Iyer V.N."/>
            <person name="Pollard D.A."/>
            <person name="Sackton T.B."/>
            <person name="Larracuente A.M."/>
            <person name="Singh N.D."/>
            <person name="Abad J.P."/>
            <person name="Abt D.N."/>
            <person name="Adryan B."/>
            <person name="Aguade M."/>
            <person name="Akashi H."/>
            <person name="Anderson W.W."/>
            <person name="Aquadro C.F."/>
            <person name="Ardell D.H."/>
            <person name="Arguello R."/>
            <person name="Artieri C.G."/>
            <person name="Barbash D.A."/>
            <person name="Barker D."/>
            <person name="Barsanti P."/>
            <person name="Batterham P."/>
            <person name="Batzoglou S."/>
            <person name="Begun D."/>
            <person name="Bhutkar A."/>
            <person name="Blanco E."/>
            <person name="Bosak S.A."/>
            <person name="Bradley R.K."/>
            <person name="Brand A.D."/>
            <person name="Brent M.R."/>
            <person name="Brooks A.N."/>
            <person name="Brown R.H."/>
            <person name="Butlin R.K."/>
            <person name="Caggese C."/>
            <person name="Calvi B.R."/>
            <person name="Bernardo de Carvalho A."/>
            <person name="Caspi A."/>
            <person name="Castrezana S."/>
            <person name="Celniker S.E."/>
            <person name="Chang J.L."/>
            <person name="Chapple C."/>
            <person name="Chatterji S."/>
            <person name="Chinwalla A."/>
            <person name="Civetta A."/>
            <person name="Clifton S.W."/>
            <person name="Comeron J.M."/>
            <person name="Costello J.C."/>
            <person name="Coyne J.A."/>
            <person name="Daub J."/>
            <person name="David R.G."/>
            <person name="Delcher A.L."/>
            <person name="Delehaunty K."/>
            <person name="Do C.B."/>
            <person name="Ebling H."/>
            <person name="Edwards K."/>
            <person name="Eickbush T."/>
            <person name="Evans J.D."/>
            <person name="Filipski A."/>
            <person name="Findeiss S."/>
            <person name="Freyhult E."/>
            <person name="Fulton L."/>
            <person name="Fulton R."/>
            <person name="Garcia A.C."/>
            <person name="Gardiner A."/>
            <person name="Garfield D.A."/>
            <person name="Garvin B.E."/>
            <person name="Gibson G."/>
            <person name="Gilbert D."/>
            <person name="Gnerre S."/>
            <person name="Godfrey J."/>
            <person name="Good R."/>
            <person name="Gotea V."/>
            <person name="Gravely B."/>
            <person name="Greenberg A.J."/>
            <person name="Griffiths-Jones S."/>
            <person name="Gross S."/>
            <person name="Guigo R."/>
            <person name="Gustafson E.A."/>
            <person name="Haerty W."/>
            <person name="Hahn M.W."/>
            <person name="Halligan D.L."/>
            <person name="Halpern A.L."/>
            <person name="Halter G.M."/>
            <person name="Han M.V."/>
            <person name="Heger A."/>
            <person name="Hillier L."/>
            <person name="Hinrichs A.S."/>
            <person name="Holmes I."/>
            <person name="Hoskins R.A."/>
            <person name="Hubisz M.J."/>
            <person name="Hultmark D."/>
            <person name="Huntley M.A."/>
            <person name="Jaffe D.B."/>
            <person name="Jagadeeshan S."/>
            <person name="Jeck W.R."/>
            <person name="Johnson J."/>
            <person name="Jones C.D."/>
            <person name="Jordan W.C."/>
            <person name="Karpen G.H."/>
            <person name="Kataoka E."/>
            <person name="Keightley P.D."/>
            <person name="Kheradpour P."/>
            <person name="Kirkness E.F."/>
            <person name="Koerich L.B."/>
            <person name="Kristiansen K."/>
            <person name="Kudrna D."/>
            <person name="Kulathinal R.J."/>
            <person name="Kumar S."/>
            <person name="Kwok R."/>
            <person name="Lander E."/>
            <person name="Langley C.H."/>
            <person name="Lapoint R."/>
            <person name="Lazzaro B.P."/>
            <person name="Lee S.J."/>
            <person name="Levesque L."/>
            <person name="Li R."/>
            <person name="Lin C.F."/>
            <person name="Lin M.F."/>
            <person name="Lindblad-Toh K."/>
            <person name="Llopart A."/>
            <person name="Long M."/>
            <person name="Low L."/>
            <person name="Lozovsky E."/>
            <person name="Lu J."/>
            <person name="Luo M."/>
            <person name="Machado C.A."/>
            <person name="Makalowski W."/>
            <person name="Marzo M."/>
            <person name="Matsuda M."/>
            <person name="Matzkin L."/>
            <person name="McAllister B."/>
            <person name="McBride C.S."/>
            <person name="McKernan B."/>
            <person name="McKernan K."/>
            <person name="Mendez-Lago M."/>
            <person name="Minx P."/>
            <person name="Mollenhauer M.U."/>
            <person name="Montooth K."/>
            <person name="Mount S.M."/>
            <person name="Mu X."/>
            <person name="Myers E."/>
            <person name="Negre B."/>
            <person name="Newfeld S."/>
            <person name="Nielsen R."/>
            <person name="Noor M.A."/>
            <person name="O'Grady P."/>
            <person name="Pachter L."/>
            <person name="Papaceit M."/>
            <person name="Parisi M.J."/>
            <person name="Parisi M."/>
            <person name="Parts L."/>
            <person name="Pedersen J.S."/>
            <person name="Pesole G."/>
            <person name="Phillippy A.M."/>
            <person name="Ponting C.P."/>
            <person name="Pop M."/>
            <person name="Porcelli D."/>
            <person name="Powell J.R."/>
            <person name="Prohaska S."/>
            <person name="Pruitt K."/>
            <person name="Puig M."/>
            <person name="Quesneville H."/>
            <person name="Ram K.R."/>
            <person name="Rand D."/>
            <person name="Rasmussen M.D."/>
            <person name="Reed L.K."/>
            <person name="Reenan R."/>
            <person name="Reily A."/>
            <person name="Remington K.A."/>
            <person name="Rieger T.T."/>
            <person name="Ritchie M.G."/>
            <person name="Robin C."/>
            <person name="Rogers Y.H."/>
            <person name="Rohde C."/>
            <person name="Rozas J."/>
            <person name="Rubenfield M.J."/>
            <person name="Ruiz A."/>
            <person name="Russo S."/>
            <person name="Salzberg S.L."/>
            <person name="Sanchez-Gracia A."/>
            <person name="Saranga D.J."/>
            <person name="Sato H."/>
            <person name="Schaeffer S.W."/>
            <person name="Schatz M.C."/>
            <person name="Schlenke T."/>
            <person name="Schwartz R."/>
            <person name="Segarra C."/>
            <person name="Singh R.S."/>
            <person name="Sirot L."/>
            <person name="Sirota M."/>
            <person name="Sisneros N.B."/>
            <person name="Smith C.D."/>
            <person name="Smith T.F."/>
            <person name="Spieth J."/>
            <person name="Stage D.E."/>
            <person name="Stark A."/>
            <person name="Stephan W."/>
            <person name="Strausberg R.L."/>
            <person name="Strempel S."/>
            <person name="Sturgill D."/>
            <person name="Sutton G."/>
            <person name="Sutton G.G."/>
            <person name="Tao W."/>
            <person name="Teichmann S."/>
            <person name="Tobari Y.N."/>
            <person name="Tomimura Y."/>
            <person name="Tsolas J.M."/>
            <person name="Valente V.L."/>
            <person name="Venter E."/>
            <person name="Venter J.C."/>
            <person name="Vicario S."/>
            <person name="Vieira F.G."/>
            <person name="Vilella A.J."/>
            <person name="Villasante A."/>
            <person name="Walenz B."/>
            <person name="Wang J."/>
            <person name="Wasserman M."/>
            <person name="Watts T."/>
            <person name="Wilson D."/>
            <person name="Wilson R.K."/>
            <person name="Wing R.A."/>
            <person name="Wolfner M.F."/>
            <person name="Wong A."/>
            <person name="Wong G.K."/>
            <person name="Wu C.I."/>
            <person name="Wu G."/>
            <person name="Yamamoto D."/>
            <person name="Yang H.P."/>
            <person name="Yang S.P."/>
            <person name="Yorke J.A."/>
            <person name="Yoshida K."/>
            <person name="Zdobnov E."/>
            <person name="Zhang P."/>
            <person name="Zhang Y."/>
            <person name="Zimin A.V."/>
            <person name="Baldwin J."/>
            <person name="Abdouelleil A."/>
            <person name="Abdulkadir J."/>
            <person name="Abebe A."/>
            <person name="Abera B."/>
            <person name="Abreu J."/>
            <person name="Acer S.C."/>
            <person name="Aftuck L."/>
            <person name="Alexander A."/>
            <person name="An P."/>
            <person name="Anderson E."/>
            <person name="Anderson S."/>
            <person name="Arachi H."/>
            <person name="Azer M."/>
            <person name="Bachantsang P."/>
            <person name="Barry A."/>
            <person name="Bayul T."/>
            <person name="Berlin A."/>
            <person name="Bessette D."/>
            <person name="Bloom T."/>
            <person name="Blye J."/>
            <person name="Boguslavskiy L."/>
            <person name="Bonnet C."/>
            <person name="Boukhgalter B."/>
            <person name="Bourzgui I."/>
            <person name="Brown A."/>
            <person name="Cahill P."/>
            <person name="Channer S."/>
            <person name="Cheshatsang Y."/>
            <person name="Chuda L."/>
            <person name="Citroen M."/>
            <person name="Collymore A."/>
            <person name="Cooke P."/>
            <person name="Costello M."/>
            <person name="D'Aco K."/>
            <person name="Daza R."/>
            <person name="De Haan G."/>
            <person name="DeGray S."/>
            <person name="DeMaso C."/>
            <person name="Dhargay N."/>
            <person name="Dooley K."/>
            <person name="Dooley E."/>
            <person name="Doricent M."/>
            <person name="Dorje P."/>
            <person name="Dorjee K."/>
            <person name="Dupes A."/>
            <person name="Elong R."/>
            <person name="Falk J."/>
            <person name="Farina A."/>
            <person name="Faro S."/>
            <person name="Ferguson D."/>
            <person name="Fisher S."/>
            <person name="Foley C.D."/>
            <person name="Franke A."/>
            <person name="Friedrich D."/>
            <person name="Gadbois L."/>
            <person name="Gearin G."/>
            <person name="Gearin C.R."/>
            <person name="Giannoukos G."/>
            <person name="Goode T."/>
            <person name="Graham J."/>
            <person name="Grandbois E."/>
            <person name="Grewal S."/>
            <person name="Gyaltsen K."/>
            <person name="Hafez N."/>
            <person name="Hagos B."/>
            <person name="Hall J."/>
            <person name="Henson C."/>
            <person name="Hollinger A."/>
            <person name="Honan T."/>
            <person name="Huard M.D."/>
            <person name="Hughes L."/>
            <person name="Hurhula B."/>
            <person name="Husby M.E."/>
            <person name="Kamat A."/>
            <person name="Kanga B."/>
            <person name="Kashin S."/>
            <person name="Khazanovich D."/>
            <person name="Kisner P."/>
            <person name="Lance K."/>
            <person name="Lara M."/>
            <person name="Lee W."/>
            <person name="Lennon N."/>
            <person name="Letendre F."/>
            <person name="LeVine R."/>
            <person name="Lipovsky A."/>
            <person name="Liu X."/>
            <person name="Liu J."/>
            <person name="Liu S."/>
            <person name="Lokyitsang T."/>
            <person name="Lokyitsang Y."/>
            <person name="Lubonja R."/>
            <person name="Lui A."/>
            <person name="MacDonald P."/>
            <person name="Magnisalis V."/>
            <person name="Maru K."/>
            <person name="Matthews C."/>
            <person name="McCusker W."/>
            <person name="McDonough S."/>
            <person name="Mehta T."/>
            <person name="Meldrim J."/>
            <person name="Meneus L."/>
            <person name="Mihai O."/>
            <person name="Mihalev A."/>
            <person name="Mihova T."/>
            <person name="Mittelman R."/>
            <person name="Mlenga V."/>
            <person name="Montmayeur A."/>
            <person name="Mulrain L."/>
            <person name="Navidi A."/>
            <person name="Naylor J."/>
            <person name="Negash T."/>
            <person name="Nguyen T."/>
            <person name="Nguyen N."/>
            <person name="Nicol R."/>
            <person name="Norbu C."/>
            <person name="Norbu N."/>
            <person name="Novod N."/>
            <person name="O'Neill B."/>
            <person name="Osman S."/>
            <person name="Markiewicz E."/>
            <person name="Oyono O.L."/>
            <person name="Patti C."/>
            <person name="Phunkhang P."/>
            <person name="Pierre F."/>
            <person name="Priest M."/>
            <person name="Raghuraman S."/>
            <person name="Rege F."/>
            <person name="Reyes R."/>
            <person name="Rise C."/>
            <person name="Rogov P."/>
            <person name="Ross K."/>
            <person name="Ryan E."/>
            <person name="Settipalli S."/>
            <person name="Shea T."/>
            <person name="Sherpa N."/>
            <person name="Shi L."/>
            <person name="Shih D."/>
            <person name="Sparrow T."/>
            <person name="Spaulding J."/>
            <person name="Stalker J."/>
            <person name="Stange-Thomann N."/>
            <person name="Stavropoulos S."/>
            <person name="Stone C."/>
            <person name="Strader C."/>
            <person name="Tesfaye S."/>
            <person name="Thomson T."/>
            <person name="Thoulutsang Y."/>
            <person name="Thoulutsang D."/>
            <person name="Topham K."/>
            <person name="Topping I."/>
            <person name="Tsamla T."/>
            <person name="Vassiliev H."/>
            <person name="Vo A."/>
            <person name="Wangchuk T."/>
            <person name="Wangdi T."/>
            <person name="Weiand M."/>
            <person name="Wilkinson J."/>
            <person name="Wilson A."/>
            <person name="Yadav S."/>
            <person name="Young G."/>
            <person name="Yu Q."/>
            <person name="Zembek L."/>
            <person name="Zhong D."/>
            <person name="Zimmer A."/>
            <person name="Zwirko Z."/>
            <person name="Jaffe D.B."/>
            <person name="Alvarez P."/>
            <person name="Brockman W."/>
            <person name="Butler J."/>
            <person name="Chin C."/>
            <person name="Gnerre S."/>
            <person name="Grabherr M."/>
            <person name="Kleber M."/>
            <person name="Mauceli E."/>
            <person name="MacCallum I."/>
        </authorList>
    </citation>
    <scope>NUCLEOTIDE SEQUENCE [LARGE SCALE GENOMIC DNA]</scope>
    <source>
        <strain evidence="4">MSH-3 / Tucson 14011-0111.49</strain>
    </source>
</reference>
<dbReference type="PANTHER" id="PTHR10380">
    <property type="entry name" value="CUTICLE PROTEIN"/>
    <property type="match status" value="1"/>
</dbReference>
<dbReference type="Pfam" id="PF00379">
    <property type="entry name" value="Chitin_bind_4"/>
    <property type="match status" value="1"/>
</dbReference>
<evidence type="ECO:0000313" key="4">
    <source>
        <dbReference type="Proteomes" id="UP000008744"/>
    </source>
</evidence>
<dbReference type="EMBL" id="CH479198">
    <property type="protein sequence ID" value="EDW28153.1"/>
    <property type="molecule type" value="Genomic_DNA"/>
</dbReference>
<dbReference type="STRING" id="7234.B4GZD5"/>
<sequence length="156" mass="16694">MKPFLIAAALLVSTVSASWHGAVSTQYQHLDPHSHTYSYGYADPNSHKHETRGHYGTTRSSYSYVDGHGHVQSVSYTADPHHGFPAVGTNLPQATHAAPVYAAHSAPVNCASLAHSYPQASHISVLKNAVPPVDTLEVQIAKIYHADAHLPAANDV</sequence>
<evidence type="ECO:0000313" key="3">
    <source>
        <dbReference type="EMBL" id="EDW28153.1"/>
    </source>
</evidence>
<evidence type="ECO:0000256" key="2">
    <source>
        <dbReference type="SAM" id="SignalP"/>
    </source>
</evidence>
<keyword evidence="2" id="KW-0732">Signal</keyword>
<dbReference type="GO" id="GO:0062129">
    <property type="term" value="C:chitin-based extracellular matrix"/>
    <property type="evidence" value="ECO:0007669"/>
    <property type="project" value="TreeGrafter"/>
</dbReference>
<dbReference type="PROSITE" id="PS51155">
    <property type="entry name" value="CHIT_BIND_RR_2"/>
    <property type="match status" value="1"/>
</dbReference>
<accession>B4GZD5</accession>
<dbReference type="GO" id="GO:0008010">
    <property type="term" value="F:structural constituent of chitin-based larval cuticle"/>
    <property type="evidence" value="ECO:0007669"/>
    <property type="project" value="TreeGrafter"/>
</dbReference>
<organism evidence="4">
    <name type="scientific">Drosophila persimilis</name>
    <name type="common">Fruit fly</name>
    <dbReference type="NCBI Taxonomy" id="7234"/>
    <lineage>
        <taxon>Eukaryota</taxon>
        <taxon>Metazoa</taxon>
        <taxon>Ecdysozoa</taxon>
        <taxon>Arthropoda</taxon>
        <taxon>Hexapoda</taxon>
        <taxon>Insecta</taxon>
        <taxon>Pterygota</taxon>
        <taxon>Neoptera</taxon>
        <taxon>Endopterygota</taxon>
        <taxon>Diptera</taxon>
        <taxon>Brachycera</taxon>
        <taxon>Muscomorpha</taxon>
        <taxon>Ephydroidea</taxon>
        <taxon>Drosophilidae</taxon>
        <taxon>Drosophila</taxon>
        <taxon>Sophophora</taxon>
    </lineage>
</organism>
<dbReference type="HOGENOM" id="CLU_1987161_0_0_1"/>
<proteinExistence type="predicted"/>
<name>B4GZD5_DROPE</name>
<evidence type="ECO:0000256" key="1">
    <source>
        <dbReference type="PROSITE-ProRule" id="PRU00497"/>
    </source>
</evidence>
<keyword evidence="4" id="KW-1185">Reference proteome</keyword>
<dbReference type="PhylomeDB" id="B4GZD5"/>
<dbReference type="Proteomes" id="UP000008744">
    <property type="component" value="Unassembled WGS sequence"/>
</dbReference>
<feature type="chain" id="PRO_5002807724" evidence="2">
    <location>
        <begin position="18"/>
        <end position="156"/>
    </location>
</feature>
<dbReference type="InterPro" id="IPR050468">
    <property type="entry name" value="Cuticle_Struct_Prot"/>
</dbReference>
<gene>
    <name evidence="3" type="primary">Dper\GL27345</name>
    <name evidence="3" type="ORF">Dper_GL27345</name>
</gene>